<feature type="region of interest" description="Disordered" evidence="1">
    <location>
        <begin position="48"/>
        <end position="77"/>
    </location>
</feature>
<evidence type="ECO:0000313" key="2">
    <source>
        <dbReference type="Proteomes" id="UP000887563"/>
    </source>
</evidence>
<evidence type="ECO:0000256" key="1">
    <source>
        <dbReference type="SAM" id="MobiDB-lite"/>
    </source>
</evidence>
<dbReference type="AlphaFoldDB" id="A0A914MWZ0"/>
<protein>
    <submittedName>
        <fullName evidence="3">Candidate secreted effector</fullName>
    </submittedName>
</protein>
<feature type="compositionally biased region" description="Basic and acidic residues" evidence="1">
    <location>
        <begin position="68"/>
        <end position="77"/>
    </location>
</feature>
<dbReference type="Proteomes" id="UP000887563">
    <property type="component" value="Unplaced"/>
</dbReference>
<organism evidence="2 3">
    <name type="scientific">Meloidogyne incognita</name>
    <name type="common">Southern root-knot nematode worm</name>
    <name type="synonym">Oxyuris incognita</name>
    <dbReference type="NCBI Taxonomy" id="6306"/>
    <lineage>
        <taxon>Eukaryota</taxon>
        <taxon>Metazoa</taxon>
        <taxon>Ecdysozoa</taxon>
        <taxon>Nematoda</taxon>
        <taxon>Chromadorea</taxon>
        <taxon>Rhabditida</taxon>
        <taxon>Tylenchina</taxon>
        <taxon>Tylenchomorpha</taxon>
        <taxon>Tylenchoidea</taxon>
        <taxon>Meloidogynidae</taxon>
        <taxon>Meloidogyninae</taxon>
        <taxon>Meloidogyne</taxon>
        <taxon>Meloidogyne incognita group</taxon>
    </lineage>
</organism>
<evidence type="ECO:0000313" key="3">
    <source>
        <dbReference type="WBParaSite" id="Minc3s02731g31385"/>
    </source>
</evidence>
<reference evidence="3" key="1">
    <citation type="submission" date="2022-11" db="UniProtKB">
        <authorList>
            <consortium name="WormBaseParasite"/>
        </authorList>
    </citation>
    <scope>IDENTIFICATION</scope>
</reference>
<keyword evidence="2" id="KW-1185">Reference proteome</keyword>
<name>A0A914MWZ0_MELIC</name>
<dbReference type="WBParaSite" id="Minc3s02731g31385">
    <property type="protein sequence ID" value="Minc3s02731g31385"/>
    <property type="gene ID" value="Minc3s02731g31385"/>
</dbReference>
<sequence length="77" mass="9092">MQNLNRRKFEIWRFKLGQFNSCYSNSPNINFRTITSTVFNISNFRSANERKSLSKRSSNLGSNSKCFSADERNLEFR</sequence>
<accession>A0A914MWZ0</accession>
<proteinExistence type="predicted"/>
<feature type="compositionally biased region" description="Polar residues" evidence="1">
    <location>
        <begin position="55"/>
        <end position="66"/>
    </location>
</feature>